<dbReference type="Pfam" id="PF10277">
    <property type="entry name" value="Frag1"/>
    <property type="match status" value="1"/>
</dbReference>
<dbReference type="AlphaFoldDB" id="A0A267DWL0"/>
<evidence type="ECO:0000256" key="1">
    <source>
        <dbReference type="ARBA" id="ARBA00004653"/>
    </source>
</evidence>
<evidence type="ECO:0000313" key="10">
    <source>
        <dbReference type="EMBL" id="PAA53700.1"/>
    </source>
</evidence>
<comment type="caution">
    <text evidence="10">The sequence shown here is derived from an EMBL/GenBank/DDBJ whole genome shotgun (WGS) entry which is preliminary data.</text>
</comment>
<dbReference type="STRING" id="282301.A0A267DWL0"/>
<feature type="domain" description="CWH43-like N-terminal" evidence="9">
    <location>
        <begin position="8"/>
        <end position="229"/>
    </location>
</feature>
<keyword evidence="6" id="KW-0333">Golgi apparatus</keyword>
<feature type="transmembrane region" description="Helical" evidence="8">
    <location>
        <begin position="102"/>
        <end position="120"/>
    </location>
</feature>
<feature type="transmembrane region" description="Helical" evidence="8">
    <location>
        <begin position="202"/>
        <end position="219"/>
    </location>
</feature>
<keyword evidence="3" id="KW-0337">GPI-anchor biosynthesis</keyword>
<dbReference type="InterPro" id="IPR019402">
    <property type="entry name" value="CWH43_N"/>
</dbReference>
<organism evidence="10 11">
    <name type="scientific">Macrostomum lignano</name>
    <dbReference type="NCBI Taxonomy" id="282301"/>
    <lineage>
        <taxon>Eukaryota</taxon>
        <taxon>Metazoa</taxon>
        <taxon>Spiralia</taxon>
        <taxon>Lophotrochozoa</taxon>
        <taxon>Platyhelminthes</taxon>
        <taxon>Rhabditophora</taxon>
        <taxon>Macrostomorpha</taxon>
        <taxon>Macrostomida</taxon>
        <taxon>Macrostomidae</taxon>
        <taxon>Macrostomum</taxon>
    </lineage>
</organism>
<evidence type="ECO:0000259" key="9">
    <source>
        <dbReference type="Pfam" id="PF10277"/>
    </source>
</evidence>
<dbReference type="Proteomes" id="UP000215902">
    <property type="component" value="Unassembled WGS sequence"/>
</dbReference>
<keyword evidence="7 8" id="KW-0472">Membrane</keyword>
<gene>
    <name evidence="10" type="ORF">BOX15_Mlig014367g1</name>
</gene>
<dbReference type="GO" id="GO:0000139">
    <property type="term" value="C:Golgi membrane"/>
    <property type="evidence" value="ECO:0007669"/>
    <property type="project" value="UniProtKB-SubCell"/>
</dbReference>
<comment type="similarity">
    <text evidence="2">Belongs to the PGAP2 family.</text>
</comment>
<keyword evidence="5 8" id="KW-1133">Transmembrane helix</keyword>
<dbReference type="GO" id="GO:0006506">
    <property type="term" value="P:GPI anchor biosynthetic process"/>
    <property type="evidence" value="ECO:0007669"/>
    <property type="project" value="UniProtKB-KW"/>
</dbReference>
<comment type="subcellular location">
    <subcellularLocation>
        <location evidence="1">Golgi apparatus membrane</location>
        <topology evidence="1">Multi-pass membrane protein</topology>
    </subcellularLocation>
</comment>
<dbReference type="GO" id="GO:0005789">
    <property type="term" value="C:endoplasmic reticulum membrane"/>
    <property type="evidence" value="ECO:0007669"/>
    <property type="project" value="TreeGrafter"/>
</dbReference>
<dbReference type="PANTHER" id="PTHR12892">
    <property type="entry name" value="FGF RECEPTOR ACTIVATING PROTEIN 1"/>
    <property type="match status" value="1"/>
</dbReference>
<evidence type="ECO:0000256" key="6">
    <source>
        <dbReference type="ARBA" id="ARBA00023034"/>
    </source>
</evidence>
<evidence type="ECO:0000256" key="7">
    <source>
        <dbReference type="ARBA" id="ARBA00023136"/>
    </source>
</evidence>
<protein>
    <recommendedName>
        <fullName evidence="9">CWH43-like N-terminal domain-containing protein</fullName>
    </recommendedName>
</protein>
<evidence type="ECO:0000256" key="8">
    <source>
        <dbReference type="SAM" id="Phobius"/>
    </source>
</evidence>
<keyword evidence="4 8" id="KW-0812">Transmembrane</keyword>
<evidence type="ECO:0000256" key="4">
    <source>
        <dbReference type="ARBA" id="ARBA00022692"/>
    </source>
</evidence>
<accession>A0A267DWL0</accession>
<name>A0A267DWL0_9PLAT</name>
<evidence type="ECO:0000256" key="5">
    <source>
        <dbReference type="ARBA" id="ARBA00022989"/>
    </source>
</evidence>
<dbReference type="InterPro" id="IPR039545">
    <property type="entry name" value="PGAP2"/>
</dbReference>
<feature type="transmembrane region" description="Helical" evidence="8">
    <location>
        <begin position="126"/>
        <end position="148"/>
    </location>
</feature>
<sequence>MSYSVSQVSALSVVLPASALAICVTYSVAYHSDHSLATHCQTANYLPSISAAVGETRPEKQIWSLFLTVSCALRLILAMAYYQEIRGRLRRDQDCCLTGGHFAVNCLELAALFGLSVVSSSDNFPIHRNCFAIFLISSSVYMLLHLRVCCRLRSRQKLTDRQLISTRSFYIKLISFGVYCLSTALAVYFYMRHQALCERLMYTYFAASEYIVVYMNILFHSTSYFDLSHLSVGLVLDRWSNCVTASFNEADYAFEHSRPWRPLITQIA</sequence>
<feature type="transmembrane region" description="Helical" evidence="8">
    <location>
        <begin position="62"/>
        <end position="82"/>
    </location>
</feature>
<evidence type="ECO:0000313" key="11">
    <source>
        <dbReference type="Proteomes" id="UP000215902"/>
    </source>
</evidence>
<reference evidence="10 11" key="1">
    <citation type="submission" date="2017-06" db="EMBL/GenBank/DDBJ databases">
        <title>A platform for efficient transgenesis in Macrostomum lignano, a flatworm model organism for stem cell research.</title>
        <authorList>
            <person name="Berezikov E."/>
        </authorList>
    </citation>
    <scope>NUCLEOTIDE SEQUENCE [LARGE SCALE GENOMIC DNA]</scope>
    <source>
        <strain evidence="10">DV1</strain>
        <tissue evidence="10">Whole organism</tissue>
    </source>
</reference>
<keyword evidence="11" id="KW-1185">Reference proteome</keyword>
<feature type="transmembrane region" description="Helical" evidence="8">
    <location>
        <begin position="169"/>
        <end position="190"/>
    </location>
</feature>
<evidence type="ECO:0000256" key="2">
    <source>
        <dbReference type="ARBA" id="ARBA00007414"/>
    </source>
</evidence>
<dbReference type="EMBL" id="NIVC01003039">
    <property type="protein sequence ID" value="PAA53700.1"/>
    <property type="molecule type" value="Genomic_DNA"/>
</dbReference>
<proteinExistence type="inferred from homology"/>
<evidence type="ECO:0000256" key="3">
    <source>
        <dbReference type="ARBA" id="ARBA00022502"/>
    </source>
</evidence>
<dbReference type="OrthoDB" id="68581at2759"/>
<dbReference type="PANTHER" id="PTHR12892:SF11">
    <property type="entry name" value="POST-GPI ATTACHMENT TO PROTEINS FACTOR 2"/>
    <property type="match status" value="1"/>
</dbReference>